<protein>
    <submittedName>
        <fullName evidence="2">Venom protein</fullName>
    </submittedName>
</protein>
<dbReference type="GO" id="GO:0050482">
    <property type="term" value="P:arachidonate secretion"/>
    <property type="evidence" value="ECO:0007669"/>
    <property type="project" value="InterPro"/>
</dbReference>
<evidence type="ECO:0000313" key="2">
    <source>
        <dbReference type="EMBL" id="ARK19943.1"/>
    </source>
</evidence>
<dbReference type="InterPro" id="IPR016090">
    <property type="entry name" value="PLA2-like_dom"/>
</dbReference>
<dbReference type="SUPFAM" id="SSF48619">
    <property type="entry name" value="Phospholipase A2, PLA2"/>
    <property type="match status" value="1"/>
</dbReference>
<dbReference type="Gene3D" id="1.20.90.10">
    <property type="entry name" value="Phospholipase A2 domain"/>
    <property type="match status" value="1"/>
</dbReference>
<dbReference type="EMBL" id="KY563534">
    <property type="protein sequence ID" value="ARK19943.1"/>
    <property type="molecule type" value="mRNA"/>
</dbReference>
<sequence length="195" mass="23240">MALFLRAFTIIIILIIFCSVKSKKLGSFSKRTLVLTQFRHPGVIVEMSNKSSTHRESKKEGKPIECFHDYTMKVPNPNMKFPLINKCCDFIRNCTDYILPGTWKYDLGNDEDYKVVDCMCDSEFTQCLYRVSHKNPEYEFAHDLLNIYRNEFKPKCFLKVYKLFCERHFYDLRNNSYTDNDYGDLFCASWYHPYK</sequence>
<dbReference type="GO" id="GO:0006644">
    <property type="term" value="P:phospholipid metabolic process"/>
    <property type="evidence" value="ECO:0007669"/>
    <property type="project" value="InterPro"/>
</dbReference>
<proteinExistence type="evidence at transcript level"/>
<dbReference type="Pfam" id="PF05826">
    <property type="entry name" value="Phospholip_A2_2"/>
    <property type="match status" value="1"/>
</dbReference>
<evidence type="ECO:0000259" key="1">
    <source>
        <dbReference type="Pfam" id="PF05826"/>
    </source>
</evidence>
<dbReference type="GO" id="GO:0004623">
    <property type="term" value="F:phospholipase A2 activity"/>
    <property type="evidence" value="ECO:0007669"/>
    <property type="project" value="InterPro"/>
</dbReference>
<dbReference type="OrthoDB" id="10059604at2759"/>
<feature type="domain" description="Phospholipase A2-like central" evidence="1">
    <location>
        <begin position="84"/>
        <end position="158"/>
    </location>
</feature>
<reference evidence="2" key="1">
    <citation type="submission" date="2017-02" db="EMBL/GenBank/DDBJ databases">
        <title>Parasitoid Jewel Wasp Mounts Multi-Pronged Neurochemical Attack to Hijack a Host Brain.</title>
        <authorList>
            <person name="Arvidson R.S."/>
            <person name="Kaiser M."/>
            <person name="Libersat F."/>
            <person name="Adams M.E."/>
        </authorList>
    </citation>
    <scope>NUCLEOTIDE SEQUENCE</scope>
    <source>
        <strain evidence="2">161</strain>
    </source>
</reference>
<accession>A0A1W6EW36</accession>
<organism evidence="2">
    <name type="scientific">Ampulex compressa</name>
    <name type="common">Emerald cockroach wasp</name>
    <dbReference type="NCBI Taxonomy" id="860918"/>
    <lineage>
        <taxon>Eukaryota</taxon>
        <taxon>Metazoa</taxon>
        <taxon>Ecdysozoa</taxon>
        <taxon>Arthropoda</taxon>
        <taxon>Hexapoda</taxon>
        <taxon>Insecta</taxon>
        <taxon>Pterygota</taxon>
        <taxon>Neoptera</taxon>
        <taxon>Endopterygota</taxon>
        <taxon>Hymenoptera</taxon>
        <taxon>Apocrita</taxon>
        <taxon>Aculeata</taxon>
        <taxon>Apoidea</taxon>
        <taxon>Ampulicidae</taxon>
        <taxon>Ampulicini</taxon>
        <taxon>Ampulex</taxon>
    </lineage>
</organism>
<dbReference type="AlphaFoldDB" id="A0A1W6EW36"/>
<dbReference type="InterPro" id="IPR036444">
    <property type="entry name" value="PLipase_A2_dom_sf"/>
</dbReference>
<name>A0A1W6EW36_AMPCP</name>